<dbReference type="InterPro" id="IPR007627">
    <property type="entry name" value="RNA_pol_sigma70_r2"/>
</dbReference>
<reference evidence="10" key="1">
    <citation type="submission" date="2020-05" db="EMBL/GenBank/DDBJ databases">
        <title>Sulfur intermediates as new biogeochemical hubs in an aquatic model microbial ecosystem.</title>
        <authorList>
            <person name="Vigneron A."/>
        </authorList>
    </citation>
    <scope>NUCLEOTIDE SEQUENCE</scope>
    <source>
        <strain evidence="10">Bin.250</strain>
    </source>
</reference>
<keyword evidence="2" id="KW-0963">Cytoplasm</keyword>
<dbReference type="Proteomes" id="UP000754644">
    <property type="component" value="Unassembled WGS sequence"/>
</dbReference>
<keyword evidence="7" id="KW-0804">Transcription</keyword>
<dbReference type="PANTHER" id="PTHR30376">
    <property type="entry name" value="SIGMA FACTOR RPOH HEAT SHOCK RELATED"/>
    <property type="match status" value="1"/>
</dbReference>
<dbReference type="PROSITE" id="PS00715">
    <property type="entry name" value="SIGMA70_1"/>
    <property type="match status" value="1"/>
</dbReference>
<dbReference type="InterPro" id="IPR050813">
    <property type="entry name" value="Sigma-70_Factor"/>
</dbReference>
<dbReference type="InterPro" id="IPR013325">
    <property type="entry name" value="RNA_pol_sigma_r2"/>
</dbReference>
<dbReference type="SUPFAM" id="SSF88659">
    <property type="entry name" value="Sigma3 and sigma4 domains of RNA polymerase sigma factors"/>
    <property type="match status" value="1"/>
</dbReference>
<dbReference type="Pfam" id="PF04545">
    <property type="entry name" value="Sigma70_r4"/>
    <property type="match status" value="1"/>
</dbReference>
<dbReference type="InterPro" id="IPR000943">
    <property type="entry name" value="RNA_pol_sigma70"/>
</dbReference>
<evidence type="ECO:0000256" key="4">
    <source>
        <dbReference type="ARBA" id="ARBA00023016"/>
    </source>
</evidence>
<dbReference type="Gene3D" id="1.20.120.1810">
    <property type="match status" value="1"/>
</dbReference>
<evidence type="ECO:0000256" key="3">
    <source>
        <dbReference type="ARBA" id="ARBA00023015"/>
    </source>
</evidence>
<sequence>MMSYEQQLPTLSSGSLQGYLDSVQRIPILSKEEERSLFADFQQNDDLQAARTLVLSHLRYVAYIARSYTGYGLPLEDLIQQGNVGLMKSVKKFSLDHDVRLVSFAVHWIKAEIHEYILKNWKIVKVATTKAQRKLFFNLRKAKNRLGWFNPAEVQQVAADLGVKPEEVLEMENRLGSFDESFEMSVSGDDDMPTGPVTYLSHGESMDPAWLAEDDELKSLNTAGLTHALHALDERSRDIVESRWLADNKAGLKELAEKYGVSMERIRQIEVRAFEKMQTHLIAA</sequence>
<evidence type="ECO:0000259" key="9">
    <source>
        <dbReference type="PROSITE" id="PS00715"/>
    </source>
</evidence>
<dbReference type="PRINTS" id="PR00046">
    <property type="entry name" value="SIGMA70FCT"/>
</dbReference>
<proteinExistence type="inferred from homology"/>
<evidence type="ECO:0000256" key="8">
    <source>
        <dbReference type="NCBIfam" id="TIGR02392"/>
    </source>
</evidence>
<dbReference type="PANTHER" id="PTHR30376:SF3">
    <property type="entry name" value="RNA POLYMERASE SIGMA FACTOR RPOH"/>
    <property type="match status" value="1"/>
</dbReference>
<comment type="caution">
    <text evidence="10">The sequence shown here is derived from an EMBL/GenBank/DDBJ whole genome shotgun (WGS) entry which is preliminary data.</text>
</comment>
<dbReference type="GO" id="GO:0016987">
    <property type="term" value="F:sigma factor activity"/>
    <property type="evidence" value="ECO:0007669"/>
    <property type="project" value="UniProtKB-UniRule"/>
</dbReference>
<organism evidence="10 11">
    <name type="scientific">SAR86 cluster bacterium</name>
    <dbReference type="NCBI Taxonomy" id="2030880"/>
    <lineage>
        <taxon>Bacteria</taxon>
        <taxon>Pseudomonadati</taxon>
        <taxon>Pseudomonadota</taxon>
        <taxon>Gammaproteobacteria</taxon>
        <taxon>SAR86 cluster</taxon>
    </lineage>
</organism>
<dbReference type="CDD" id="cd06171">
    <property type="entry name" value="Sigma70_r4"/>
    <property type="match status" value="1"/>
</dbReference>
<evidence type="ECO:0000313" key="10">
    <source>
        <dbReference type="EMBL" id="NQV64405.1"/>
    </source>
</evidence>
<comment type="similarity">
    <text evidence="1">Belongs to the sigma-70 factor family.</text>
</comment>
<dbReference type="GO" id="GO:0003677">
    <property type="term" value="F:DNA binding"/>
    <property type="evidence" value="ECO:0007669"/>
    <property type="project" value="UniProtKB-KW"/>
</dbReference>
<dbReference type="GO" id="GO:0006352">
    <property type="term" value="P:DNA-templated transcription initiation"/>
    <property type="evidence" value="ECO:0007669"/>
    <property type="project" value="UniProtKB-UniRule"/>
</dbReference>
<dbReference type="InterPro" id="IPR007630">
    <property type="entry name" value="RNA_pol_sigma70_r4"/>
</dbReference>
<dbReference type="NCBIfam" id="TIGR02937">
    <property type="entry name" value="sigma70-ECF"/>
    <property type="match status" value="1"/>
</dbReference>
<accession>A0A972VXX9</accession>
<dbReference type="InterPro" id="IPR014284">
    <property type="entry name" value="RNA_pol_sigma-70_dom"/>
</dbReference>
<dbReference type="NCBIfam" id="TIGR02392">
    <property type="entry name" value="rpoH_proteo"/>
    <property type="match status" value="1"/>
</dbReference>
<gene>
    <name evidence="10" type="primary">rpoH</name>
    <name evidence="10" type="ORF">HQ497_03475</name>
</gene>
<evidence type="ECO:0000256" key="2">
    <source>
        <dbReference type="ARBA" id="ARBA00022490"/>
    </source>
</evidence>
<evidence type="ECO:0000256" key="5">
    <source>
        <dbReference type="ARBA" id="ARBA00023082"/>
    </source>
</evidence>
<dbReference type="NCBIfam" id="NF005143">
    <property type="entry name" value="PRK06596.1"/>
    <property type="match status" value="1"/>
</dbReference>
<dbReference type="Pfam" id="PF04542">
    <property type="entry name" value="Sigma70_r2"/>
    <property type="match status" value="1"/>
</dbReference>
<dbReference type="Gene3D" id="1.20.140.160">
    <property type="match status" value="1"/>
</dbReference>
<dbReference type="FunFam" id="1.20.120.1810:FF:000001">
    <property type="entry name" value="RNA polymerase sigma factor RpoH"/>
    <property type="match status" value="1"/>
</dbReference>
<protein>
    <recommendedName>
        <fullName evidence="8">RNA polymerase sigma factor RpoH</fullName>
    </recommendedName>
</protein>
<dbReference type="AlphaFoldDB" id="A0A972VXX9"/>
<keyword evidence="3" id="KW-0805">Transcription regulation</keyword>
<feature type="domain" description="RNA polymerase sigma-70" evidence="9">
    <location>
        <begin position="77"/>
        <end position="90"/>
    </location>
</feature>
<evidence type="ECO:0000256" key="7">
    <source>
        <dbReference type="ARBA" id="ARBA00023163"/>
    </source>
</evidence>
<name>A0A972VXX9_9GAMM</name>
<dbReference type="SUPFAM" id="SSF88946">
    <property type="entry name" value="Sigma2 domain of RNA polymerase sigma factors"/>
    <property type="match status" value="1"/>
</dbReference>
<keyword evidence="4" id="KW-0346">Stress response</keyword>
<dbReference type="InterPro" id="IPR013324">
    <property type="entry name" value="RNA_pol_sigma_r3/r4-like"/>
</dbReference>
<dbReference type="InterPro" id="IPR012759">
    <property type="entry name" value="RNA_pol_sigma_RpoH_proteobac"/>
</dbReference>
<dbReference type="EMBL" id="JABMOJ010000123">
    <property type="protein sequence ID" value="NQV64405.1"/>
    <property type="molecule type" value="Genomic_DNA"/>
</dbReference>
<keyword evidence="6" id="KW-0238">DNA-binding</keyword>
<keyword evidence="5" id="KW-0731">Sigma factor</keyword>
<evidence type="ECO:0000256" key="1">
    <source>
        <dbReference type="ARBA" id="ARBA00007788"/>
    </source>
</evidence>
<evidence type="ECO:0000256" key="6">
    <source>
        <dbReference type="ARBA" id="ARBA00023125"/>
    </source>
</evidence>
<evidence type="ECO:0000313" key="11">
    <source>
        <dbReference type="Proteomes" id="UP000754644"/>
    </source>
</evidence>